<dbReference type="PANTHER" id="PTHR30273:SF2">
    <property type="entry name" value="PROTEIN FECR"/>
    <property type="match status" value="1"/>
</dbReference>
<dbReference type="InterPro" id="IPR006860">
    <property type="entry name" value="FecR"/>
</dbReference>
<sequence>MAKPVDVEQLIADKLSGNLSSNDAKMLDRLIASDPEIRNRWEEASQTLSLYQAANFADNIPVDRRFDDLLVRMKNTEPVGDGMQRRQPMQWLAIAAAVLLPVIAFSLWFGLRTDPDLLVRDSTTPDSVYVTFNNGRHVALDDSHPIQVGALTLAASEGKRHADAARLAVEPGDSRLTVWVPKAKTYRLELPDGSLVHLNAGSRLEFPSAFSDSTRVVFLEGEAFFDVQEDEDRPFSVATGDITVQVLGTSFNLQAYEAGAAQVALVKGKVRLEVVASGAQTELSPGMAAQLRPDGSLENTPFDAETVLGWQEGVYFFHNEPLEHIMTMVNRASGTEFIIANPQLTKLRFSGAFETAKPVSVLMHNLAGSSTLRYRITGNKVVLF</sequence>
<dbReference type="InterPro" id="IPR032508">
    <property type="entry name" value="FecR_C"/>
</dbReference>
<dbReference type="RefSeq" id="WP_090969937.1">
    <property type="nucleotide sequence ID" value="NZ_FOLL01000001.1"/>
</dbReference>
<keyword evidence="1" id="KW-1133">Transmembrane helix</keyword>
<dbReference type="Pfam" id="PF16344">
    <property type="entry name" value="FecR_C"/>
    <property type="match status" value="1"/>
</dbReference>
<dbReference type="AlphaFoldDB" id="A0A1I1DSM8"/>
<keyword evidence="1" id="KW-0812">Transmembrane</keyword>
<keyword evidence="1" id="KW-0472">Membrane</keyword>
<reference evidence="4 5" key="1">
    <citation type="submission" date="2016-10" db="EMBL/GenBank/DDBJ databases">
        <authorList>
            <person name="de Groot N.N."/>
        </authorList>
    </citation>
    <scope>NUCLEOTIDE SEQUENCE [LARGE SCALE GENOMIC DNA]</scope>
    <source>
        <strain evidence="4 5">DSM 22900</strain>
    </source>
</reference>
<name>A0A1I1DSM8_9SPHI</name>
<evidence type="ECO:0000256" key="1">
    <source>
        <dbReference type="SAM" id="Phobius"/>
    </source>
</evidence>
<dbReference type="EMBL" id="FOLL01000001">
    <property type="protein sequence ID" value="SFB77901.1"/>
    <property type="molecule type" value="Genomic_DNA"/>
</dbReference>
<keyword evidence="5" id="KW-1185">Reference proteome</keyword>
<dbReference type="Pfam" id="PF04773">
    <property type="entry name" value="FecR"/>
    <property type="match status" value="1"/>
</dbReference>
<dbReference type="GO" id="GO:0016989">
    <property type="term" value="F:sigma factor antagonist activity"/>
    <property type="evidence" value="ECO:0007669"/>
    <property type="project" value="TreeGrafter"/>
</dbReference>
<organism evidence="4 5">
    <name type="scientific">Parapedobacter composti</name>
    <dbReference type="NCBI Taxonomy" id="623281"/>
    <lineage>
        <taxon>Bacteria</taxon>
        <taxon>Pseudomonadati</taxon>
        <taxon>Bacteroidota</taxon>
        <taxon>Sphingobacteriia</taxon>
        <taxon>Sphingobacteriales</taxon>
        <taxon>Sphingobacteriaceae</taxon>
        <taxon>Parapedobacter</taxon>
    </lineage>
</organism>
<evidence type="ECO:0008006" key="6">
    <source>
        <dbReference type="Google" id="ProtNLM"/>
    </source>
</evidence>
<dbReference type="InterPro" id="IPR012373">
    <property type="entry name" value="Ferrdict_sens_TM"/>
</dbReference>
<feature type="domain" description="FecR protein" evidence="2">
    <location>
        <begin position="178"/>
        <end position="271"/>
    </location>
</feature>
<evidence type="ECO:0000313" key="5">
    <source>
        <dbReference type="Proteomes" id="UP000199577"/>
    </source>
</evidence>
<evidence type="ECO:0000313" key="4">
    <source>
        <dbReference type="EMBL" id="SFB77901.1"/>
    </source>
</evidence>
<accession>A0A1I1DSM8</accession>
<proteinExistence type="predicted"/>
<evidence type="ECO:0000259" key="3">
    <source>
        <dbReference type="Pfam" id="PF16344"/>
    </source>
</evidence>
<feature type="domain" description="Protein FecR C-terminal" evidence="3">
    <location>
        <begin position="315"/>
        <end position="382"/>
    </location>
</feature>
<dbReference type="Gene3D" id="3.55.50.30">
    <property type="match status" value="1"/>
</dbReference>
<dbReference type="PANTHER" id="PTHR30273">
    <property type="entry name" value="PERIPLASMIC SIGNAL SENSOR AND SIGMA FACTOR ACTIVATOR FECR-RELATED"/>
    <property type="match status" value="1"/>
</dbReference>
<dbReference type="OrthoDB" id="1099963at2"/>
<dbReference type="STRING" id="623281.SAMN05421747_10154"/>
<evidence type="ECO:0000259" key="2">
    <source>
        <dbReference type="Pfam" id="PF04773"/>
    </source>
</evidence>
<protein>
    <recommendedName>
        <fullName evidence="6">FecR protein</fullName>
    </recommendedName>
</protein>
<dbReference type="Proteomes" id="UP000199577">
    <property type="component" value="Unassembled WGS sequence"/>
</dbReference>
<dbReference type="Gene3D" id="2.60.120.1440">
    <property type="match status" value="1"/>
</dbReference>
<gene>
    <name evidence="4" type="ORF">SAMN05421747_10154</name>
</gene>
<feature type="transmembrane region" description="Helical" evidence="1">
    <location>
        <begin position="91"/>
        <end position="111"/>
    </location>
</feature>
<dbReference type="PIRSF" id="PIRSF018266">
    <property type="entry name" value="FecR"/>
    <property type="match status" value="1"/>
</dbReference>